<feature type="compositionally biased region" description="Polar residues" evidence="1">
    <location>
        <begin position="27"/>
        <end position="43"/>
    </location>
</feature>
<evidence type="ECO:0000256" key="1">
    <source>
        <dbReference type="SAM" id="MobiDB-lite"/>
    </source>
</evidence>
<feature type="compositionally biased region" description="Basic and acidic residues" evidence="1">
    <location>
        <begin position="140"/>
        <end position="154"/>
    </location>
</feature>
<keyword evidence="3" id="KW-1185">Reference proteome</keyword>
<evidence type="ECO:0000313" key="2">
    <source>
        <dbReference type="EMBL" id="KAF5192570.1"/>
    </source>
</evidence>
<name>A0A7J6W7R3_THATH</name>
<evidence type="ECO:0000313" key="3">
    <source>
        <dbReference type="Proteomes" id="UP000554482"/>
    </source>
</evidence>
<feature type="region of interest" description="Disordered" evidence="1">
    <location>
        <begin position="135"/>
        <end position="238"/>
    </location>
</feature>
<organism evidence="2 3">
    <name type="scientific">Thalictrum thalictroides</name>
    <name type="common">Rue-anemone</name>
    <name type="synonym">Anemone thalictroides</name>
    <dbReference type="NCBI Taxonomy" id="46969"/>
    <lineage>
        <taxon>Eukaryota</taxon>
        <taxon>Viridiplantae</taxon>
        <taxon>Streptophyta</taxon>
        <taxon>Embryophyta</taxon>
        <taxon>Tracheophyta</taxon>
        <taxon>Spermatophyta</taxon>
        <taxon>Magnoliopsida</taxon>
        <taxon>Ranunculales</taxon>
        <taxon>Ranunculaceae</taxon>
        <taxon>Thalictroideae</taxon>
        <taxon>Thalictrum</taxon>
    </lineage>
</organism>
<accession>A0A7J6W7R3</accession>
<dbReference type="AlphaFoldDB" id="A0A7J6W7R3"/>
<dbReference type="EMBL" id="JABWDY010021170">
    <property type="protein sequence ID" value="KAF5192570.1"/>
    <property type="molecule type" value="Genomic_DNA"/>
</dbReference>
<protein>
    <submittedName>
        <fullName evidence="2">Uncharacterized protein</fullName>
    </submittedName>
</protein>
<comment type="caution">
    <text evidence="2">The sequence shown here is derived from an EMBL/GenBank/DDBJ whole genome shotgun (WGS) entry which is preliminary data.</text>
</comment>
<proteinExistence type="predicted"/>
<dbReference type="Proteomes" id="UP000554482">
    <property type="component" value="Unassembled WGS sequence"/>
</dbReference>
<feature type="compositionally biased region" description="Acidic residues" evidence="1">
    <location>
        <begin position="228"/>
        <end position="238"/>
    </location>
</feature>
<feature type="compositionally biased region" description="Basic and acidic residues" evidence="1">
    <location>
        <begin position="200"/>
        <end position="212"/>
    </location>
</feature>
<sequence length="238" mass="25974">MEVDTNVELTSNSSDEDEEIVDDNPRNELNTTDRAGPSSVLSDENSEGEEAVDGFLSETAMKLIRKACRSFHDIRCKYQITAKRIEMDEVDKNLPDADDEHSILILEGQLRAGARLPLSKFVCDVLNHYDKAPINMSTRSHKDCNNFSSKKKDVTPPPTPESTSQPKKRKGIPSDAELPPVTVSSNEAAPAISVPSSSQKNKDVIEADDARRAVNSTLRGGEQTLVDSESDGEDGTSA</sequence>
<feature type="region of interest" description="Disordered" evidence="1">
    <location>
        <begin position="1"/>
        <end position="49"/>
    </location>
</feature>
<reference evidence="2 3" key="1">
    <citation type="submission" date="2020-06" db="EMBL/GenBank/DDBJ databases">
        <title>Transcriptomic and genomic resources for Thalictrum thalictroides and T. hernandezii: Facilitating candidate gene discovery in an emerging model plant lineage.</title>
        <authorList>
            <person name="Arias T."/>
            <person name="Riano-Pachon D.M."/>
            <person name="Di Stilio V.S."/>
        </authorList>
    </citation>
    <scope>NUCLEOTIDE SEQUENCE [LARGE SCALE GENOMIC DNA]</scope>
    <source>
        <strain evidence="3">cv. WT478/WT964</strain>
        <tissue evidence="2">Leaves</tissue>
    </source>
</reference>
<gene>
    <name evidence="2" type="ORF">FRX31_017844</name>
</gene>